<evidence type="ECO:0000313" key="3">
    <source>
        <dbReference type="EMBL" id="KNE66536.1"/>
    </source>
</evidence>
<dbReference type="PANTHER" id="PTHR20959:SF1">
    <property type="entry name" value="TRANSPORT AND GOLGI ORGANIZATION PROTEIN 6 HOMOLOG"/>
    <property type="match status" value="1"/>
</dbReference>
<feature type="region of interest" description="Disordered" evidence="2">
    <location>
        <begin position="1"/>
        <end position="28"/>
    </location>
</feature>
<reference evidence="4" key="2">
    <citation type="submission" date="2009-11" db="EMBL/GenBank/DDBJ databases">
        <title>The Genome Sequence of Allomyces macrogynus strain ATCC 38327.</title>
        <authorList>
            <consortium name="The Broad Institute Genome Sequencing Platform"/>
            <person name="Russ C."/>
            <person name="Cuomo C."/>
            <person name="Shea T."/>
            <person name="Young S.K."/>
            <person name="Zeng Q."/>
            <person name="Koehrsen M."/>
            <person name="Haas B."/>
            <person name="Borodovsky M."/>
            <person name="Guigo R."/>
            <person name="Alvarado L."/>
            <person name="Berlin A."/>
            <person name="Borenstein D."/>
            <person name="Chen Z."/>
            <person name="Engels R."/>
            <person name="Freedman E."/>
            <person name="Gellesch M."/>
            <person name="Goldberg J."/>
            <person name="Griggs A."/>
            <person name="Gujja S."/>
            <person name="Heiman D."/>
            <person name="Hepburn T."/>
            <person name="Howarth C."/>
            <person name="Jen D."/>
            <person name="Larson L."/>
            <person name="Lewis B."/>
            <person name="Mehta T."/>
            <person name="Park D."/>
            <person name="Pearson M."/>
            <person name="Roberts A."/>
            <person name="Saif S."/>
            <person name="Shenoy N."/>
            <person name="Sisk P."/>
            <person name="Stolte C."/>
            <person name="Sykes S."/>
            <person name="Walk T."/>
            <person name="White J."/>
            <person name="Yandava C."/>
            <person name="Burger G."/>
            <person name="Gray M.W."/>
            <person name="Holland P.W.H."/>
            <person name="King N."/>
            <person name="Lang F.B.F."/>
            <person name="Roger A.J."/>
            <person name="Ruiz-Trillo I."/>
            <person name="Lander E."/>
            <person name="Nusbaum C."/>
        </authorList>
    </citation>
    <scope>NUCLEOTIDE SEQUENCE [LARGE SCALE GENOMIC DNA]</scope>
    <source>
        <strain evidence="4">ATCC 38327</strain>
    </source>
</reference>
<reference evidence="3 4" key="1">
    <citation type="submission" date="2009-11" db="EMBL/GenBank/DDBJ databases">
        <title>Annotation of Allomyces macrogynus ATCC 38327.</title>
        <authorList>
            <consortium name="The Broad Institute Genome Sequencing Platform"/>
            <person name="Russ C."/>
            <person name="Cuomo C."/>
            <person name="Burger G."/>
            <person name="Gray M.W."/>
            <person name="Holland P.W.H."/>
            <person name="King N."/>
            <person name="Lang F.B.F."/>
            <person name="Roger A.J."/>
            <person name="Ruiz-Trillo I."/>
            <person name="Young S.K."/>
            <person name="Zeng Q."/>
            <person name="Gargeya S."/>
            <person name="Fitzgerald M."/>
            <person name="Haas B."/>
            <person name="Abouelleil A."/>
            <person name="Alvarado L."/>
            <person name="Arachchi H.M."/>
            <person name="Berlin A."/>
            <person name="Chapman S.B."/>
            <person name="Gearin G."/>
            <person name="Goldberg J."/>
            <person name="Griggs A."/>
            <person name="Gujja S."/>
            <person name="Hansen M."/>
            <person name="Heiman D."/>
            <person name="Howarth C."/>
            <person name="Larimer J."/>
            <person name="Lui A."/>
            <person name="MacDonald P.J.P."/>
            <person name="McCowen C."/>
            <person name="Montmayeur A."/>
            <person name="Murphy C."/>
            <person name="Neiman D."/>
            <person name="Pearson M."/>
            <person name="Priest M."/>
            <person name="Roberts A."/>
            <person name="Saif S."/>
            <person name="Shea T."/>
            <person name="Sisk P."/>
            <person name="Stolte C."/>
            <person name="Sykes S."/>
            <person name="Wortman J."/>
            <person name="Nusbaum C."/>
            <person name="Birren B."/>
        </authorList>
    </citation>
    <scope>NUCLEOTIDE SEQUENCE [LARGE SCALE GENOMIC DNA]</scope>
    <source>
        <strain evidence="3 4">ATCC 38327</strain>
    </source>
</reference>
<dbReference type="EMBL" id="GG745350">
    <property type="protein sequence ID" value="KNE66536.1"/>
    <property type="molecule type" value="Genomic_DNA"/>
</dbReference>
<dbReference type="InterPro" id="IPR016024">
    <property type="entry name" value="ARM-type_fold"/>
</dbReference>
<evidence type="ECO:0000313" key="4">
    <source>
        <dbReference type="Proteomes" id="UP000054350"/>
    </source>
</evidence>
<evidence type="ECO:0000256" key="2">
    <source>
        <dbReference type="SAM" id="MobiDB-lite"/>
    </source>
</evidence>
<feature type="compositionally biased region" description="Polar residues" evidence="2">
    <location>
        <begin position="14"/>
        <end position="26"/>
    </location>
</feature>
<keyword evidence="1" id="KW-0175">Coiled coil</keyword>
<dbReference type="InterPro" id="IPR039600">
    <property type="entry name" value="TANGO6/Rtp1"/>
</dbReference>
<dbReference type="VEuPathDB" id="FungiDB:AMAG_11666"/>
<organism evidence="3 4">
    <name type="scientific">Allomyces macrogynus (strain ATCC 38327)</name>
    <name type="common">Allomyces javanicus var. macrogynus</name>
    <dbReference type="NCBI Taxonomy" id="578462"/>
    <lineage>
        <taxon>Eukaryota</taxon>
        <taxon>Fungi</taxon>
        <taxon>Fungi incertae sedis</taxon>
        <taxon>Blastocladiomycota</taxon>
        <taxon>Blastocladiomycetes</taxon>
        <taxon>Blastocladiales</taxon>
        <taxon>Blastocladiaceae</taxon>
        <taxon>Allomyces</taxon>
    </lineage>
</organism>
<dbReference type="Proteomes" id="UP000054350">
    <property type="component" value="Unassembled WGS sequence"/>
</dbReference>
<name>A0A0L0SVQ0_ALLM3</name>
<feature type="coiled-coil region" evidence="1">
    <location>
        <begin position="571"/>
        <end position="598"/>
    </location>
</feature>
<dbReference type="PANTHER" id="PTHR20959">
    <property type="entry name" value="TRANSPORT AND GOLGI ORGANIZATION PROTEIN 6 FAMILY MEMBER"/>
    <property type="match status" value="1"/>
</dbReference>
<dbReference type="GO" id="GO:0009306">
    <property type="term" value="P:protein secretion"/>
    <property type="evidence" value="ECO:0007669"/>
    <property type="project" value="TreeGrafter"/>
</dbReference>
<protein>
    <submittedName>
        <fullName evidence="3">Uncharacterized protein</fullName>
    </submittedName>
</protein>
<gene>
    <name evidence="3" type="ORF">AMAG_11666</name>
</gene>
<dbReference type="SUPFAM" id="SSF48371">
    <property type="entry name" value="ARM repeat"/>
    <property type="match status" value="1"/>
</dbReference>
<sequence>MPSTAKPSGGQAARTAQRNENAQQDRATPPAVLDALATLRKLTIQAPPTVLAAKAAPASGSSSAHAAPRASFNAAVRACLADFSTEPEDGSIRHAYLTLVCNALLTLDDGIRTAAAALGNVSAVKYEILGLRDIMTIKQTLDLVMFAGVRPFVAVRREESANVAPFLEWLLPERPDADDTLDLVIPALIQLLTSPPPRLFQTAAKLLAEKHLHWVYAGLFELHHRQPPTVTAATIRTVFLGTHAALTFRALTSLMPHAAAPWLRSACGTWLAQLTLRPHGLGAILASAGVPDPDPTQIARLARVVTRPPARVPPDAYLDRIVGELMGMVDVPDPVTAGEPVPGQGPPPLRAAALVVLRYLLTATDAASIETMRKRLLDPVFWRVAAGSEPGSCDEPHPQLAQVIAPCVPSLVACAAALEAVENKSAGDADLAQQVIAALAWFAKVDEAVVGRAVQEVATAPALPALALTVARLSALPNTATNLRAVASAVKAMATPAFTTAVTIAALENAHAALSSLHMTVSTAGLDLVRQHAQWMLALVDVLGLDEVVGTAVAHGMSSRGAAMGELFELMHVLRGDADDAEAEVRRLQGAIERMKVETEAGGGAEVKGVGTSVEEVLRKVDAEKEPALVAHALDDLARAVGDGDEVQVQDVLERALKLVDHADGFVRAAAGSVLGAVATVAPWWIVAAALVEPKWARVEYTEPDAVLLVDEAVQTAISKPSARDRISAQARAMPPSPANAARPTFPWPILRTSALAVVTVTCTALSTTATELATVLATAGTLLAANSEPADVHRGAAAVAASAATALAALPVKQVASAFQTSRSETDMTVRVLRWMAADPRPQERDEDACVHAANAWAAIVAIEDEDGLQLVDVMGW</sequence>
<accession>A0A0L0SVQ0</accession>
<dbReference type="AlphaFoldDB" id="A0A0L0SVQ0"/>
<keyword evidence="4" id="KW-1185">Reference proteome</keyword>
<proteinExistence type="predicted"/>
<evidence type="ECO:0000256" key="1">
    <source>
        <dbReference type="SAM" id="Coils"/>
    </source>
</evidence>